<dbReference type="PATRIC" id="fig|1560234.3.peg.2135"/>
<gene>
    <name evidence="1" type="ORF">SP90_14265</name>
</gene>
<comment type="caution">
    <text evidence="1">The sequence shown here is derived from an EMBL/GenBank/DDBJ whole genome shotgun (WGS) entry which is preliminary data.</text>
</comment>
<evidence type="ECO:0000313" key="2">
    <source>
        <dbReference type="Proteomes" id="UP000091979"/>
    </source>
</evidence>
<keyword evidence="2" id="KW-1185">Reference proteome</keyword>
<dbReference type="EMBL" id="JXMS01000031">
    <property type="protein sequence ID" value="OBQ46060.1"/>
    <property type="molecule type" value="Genomic_DNA"/>
</dbReference>
<reference evidence="1 2" key="1">
    <citation type="submission" date="2015-01" db="EMBL/GenBank/DDBJ databases">
        <title>Desulfovibrio sp. JC271 draft genome sequence.</title>
        <authorList>
            <person name="Shivani Y."/>
            <person name="Subhash Y."/>
            <person name="Sasikala C."/>
            <person name="Ramana C.V."/>
        </authorList>
    </citation>
    <scope>NUCLEOTIDE SEQUENCE [LARGE SCALE GENOMIC DNA]</scope>
    <source>
        <strain evidence="1 2">JC271</strain>
    </source>
</reference>
<sequence>MKTRAYEKNIERLKAMFGTYSHVARYMRMDVRHFRLQRRTPNKFGMHRVAQATKILRLRMLLRVLREDYGVSCSVMAKALRKADARIMGKNSIK</sequence>
<dbReference type="RefSeq" id="WP_066857715.1">
    <property type="nucleotide sequence ID" value="NZ_JXMS01000031.1"/>
</dbReference>
<evidence type="ECO:0000313" key="1">
    <source>
        <dbReference type="EMBL" id="OBQ46060.1"/>
    </source>
</evidence>
<dbReference type="AlphaFoldDB" id="A0A1B7X9U5"/>
<name>A0A1B7X9U5_9BACT</name>
<dbReference type="OrthoDB" id="5465256at2"/>
<protein>
    <recommendedName>
        <fullName evidence="3">Transposase</fullName>
    </recommendedName>
</protein>
<proteinExistence type="predicted"/>
<dbReference type="Proteomes" id="UP000091979">
    <property type="component" value="Unassembled WGS sequence"/>
</dbReference>
<evidence type="ECO:0008006" key="3">
    <source>
        <dbReference type="Google" id="ProtNLM"/>
    </source>
</evidence>
<accession>A0A1B7X9U5</accession>
<organism evidence="1 2">
    <name type="scientific">Halodesulfovibrio spirochaetisodalis</name>
    <dbReference type="NCBI Taxonomy" id="1560234"/>
    <lineage>
        <taxon>Bacteria</taxon>
        <taxon>Pseudomonadati</taxon>
        <taxon>Thermodesulfobacteriota</taxon>
        <taxon>Desulfovibrionia</taxon>
        <taxon>Desulfovibrionales</taxon>
        <taxon>Desulfovibrionaceae</taxon>
        <taxon>Halodesulfovibrio</taxon>
    </lineage>
</organism>